<sequence length="462" mass="51979">MNRNAQSVLHQRRSSIGRRARATQAVEFFNVLTSEELLATTEALLPEHRERLYPPTVTLSMFMRQVLEADGSCQKAVNGWAAQRAAEGLSPCSVRTGGFCRARQRLPLEMVNTLTRKTGHLLSQRAQLQWLWRGRWVKLVDGTTISMPDTPDTPENQQCYPQPSTQAPGVGFPLARLVMVVCLATGAALDMAVGPYSGKGSGELGLVRGLLAGFCPGDVMLADALYGNYFLIAALQGAGVDVLFEQNGVRRTDFRRGKSLGTRDHLVHWPKPAARPEWMTPEQYQAFPDALTVRETKVNHQVLVTTLRDHARVSKDDLSALYARRWNIELDLRNLKTTTGMDVLSCQTPQMNEKQLWVHLLAYNAIRLLMAQAASKAGVDPRELSFKHTVQLWTEWVSRGLSTVNIDARLLTLIAQCRVANRPGRLEPRMRKRRPKPYPWLKVPRAHARQKIRTHGRAWETK</sequence>
<dbReference type="SUPFAM" id="SSF53098">
    <property type="entry name" value="Ribonuclease H-like"/>
    <property type="match status" value="1"/>
</dbReference>
<evidence type="ECO:0000259" key="1">
    <source>
        <dbReference type="Pfam" id="PF01609"/>
    </source>
</evidence>
<dbReference type="NCBIfam" id="NF033592">
    <property type="entry name" value="transpos_IS4_1"/>
    <property type="match status" value="1"/>
</dbReference>
<dbReference type="InterPro" id="IPR047952">
    <property type="entry name" value="Transpos_IS4"/>
</dbReference>
<feature type="domain" description="Transposase IS4-like" evidence="1">
    <location>
        <begin position="133"/>
        <end position="364"/>
    </location>
</feature>
<organism evidence="2 3">
    <name type="scientific">Rhodoferax lithotrophicus</name>
    <dbReference type="NCBI Taxonomy" id="2798804"/>
    <lineage>
        <taxon>Bacteria</taxon>
        <taxon>Pseudomonadati</taxon>
        <taxon>Pseudomonadota</taxon>
        <taxon>Betaproteobacteria</taxon>
        <taxon>Burkholderiales</taxon>
        <taxon>Comamonadaceae</taxon>
        <taxon>Rhodoferax</taxon>
    </lineage>
</organism>
<proteinExistence type="predicted"/>
<evidence type="ECO:0000313" key="2">
    <source>
        <dbReference type="EMBL" id="BCO29207.1"/>
    </source>
</evidence>
<gene>
    <name evidence="2" type="ORF">MIZ03_4119</name>
</gene>
<dbReference type="Proteomes" id="UP000824366">
    <property type="component" value="Chromosome"/>
</dbReference>
<reference evidence="2 3" key="1">
    <citation type="journal article" date="2021" name="Microbiol. Spectr.">
        <title>A Single Bacterium Capable of Oxidation and Reduction of Iron at Circumneutral pH.</title>
        <authorList>
            <person name="Kato S."/>
            <person name="Ohkuma M."/>
        </authorList>
    </citation>
    <scope>NUCLEOTIDE SEQUENCE [LARGE SCALE GENOMIC DNA]</scope>
    <source>
        <strain evidence="2 3">MIZ03</strain>
    </source>
</reference>
<name>A0ABN6DB10_9BURK</name>
<dbReference type="PANTHER" id="PTHR37529">
    <property type="entry name" value="TRANSPOSASE INSG FOR INSERTION SEQUENCE ELEMENT IS4-RELATED"/>
    <property type="match status" value="1"/>
</dbReference>
<accession>A0ABN6DB10</accession>
<evidence type="ECO:0000313" key="3">
    <source>
        <dbReference type="Proteomes" id="UP000824366"/>
    </source>
</evidence>
<dbReference type="PANTHER" id="PTHR37529:SF1">
    <property type="entry name" value="TRANSPOSASE INSG FOR INSERTION SEQUENCE ELEMENT IS4-RELATED"/>
    <property type="match status" value="1"/>
</dbReference>
<dbReference type="RefSeq" id="WP_223905081.1">
    <property type="nucleotide sequence ID" value="NZ_AP024238.1"/>
</dbReference>
<dbReference type="Pfam" id="PF01609">
    <property type="entry name" value="DDE_Tnp_1"/>
    <property type="match status" value="1"/>
</dbReference>
<dbReference type="InterPro" id="IPR002559">
    <property type="entry name" value="Transposase_11"/>
</dbReference>
<keyword evidence="3" id="KW-1185">Reference proteome</keyword>
<dbReference type="InterPro" id="IPR012337">
    <property type="entry name" value="RNaseH-like_sf"/>
</dbReference>
<dbReference type="EMBL" id="AP024238">
    <property type="protein sequence ID" value="BCO29207.1"/>
    <property type="molecule type" value="Genomic_DNA"/>
</dbReference>
<protein>
    <submittedName>
        <fullName evidence="2">IS4 family transposase ISPosp1</fullName>
    </submittedName>
</protein>